<accession>A0A427B657</accession>
<dbReference type="AlphaFoldDB" id="A0A427B657"/>
<dbReference type="Proteomes" id="UP000287651">
    <property type="component" value="Unassembled WGS sequence"/>
</dbReference>
<gene>
    <name evidence="1" type="ORF">B296_00005686</name>
</gene>
<dbReference type="InterPro" id="IPR044659">
    <property type="entry name" value="PELPK1_2"/>
</dbReference>
<reference evidence="1 2" key="1">
    <citation type="journal article" date="2014" name="Agronomy (Basel)">
        <title>A Draft Genome Sequence for Ensete ventricosum, the Drought-Tolerant Tree Against Hunger.</title>
        <authorList>
            <person name="Harrison J."/>
            <person name="Moore K.A."/>
            <person name="Paszkiewicz K."/>
            <person name="Jones T."/>
            <person name="Grant M."/>
            <person name="Ambacheew D."/>
            <person name="Muzemil S."/>
            <person name="Studholme D.J."/>
        </authorList>
    </citation>
    <scope>NUCLEOTIDE SEQUENCE [LARGE SCALE GENOMIC DNA]</scope>
</reference>
<proteinExistence type="predicted"/>
<evidence type="ECO:0000313" key="1">
    <source>
        <dbReference type="EMBL" id="RRT83979.1"/>
    </source>
</evidence>
<name>A0A427B657_ENSVE</name>
<evidence type="ECO:0000313" key="2">
    <source>
        <dbReference type="Proteomes" id="UP000287651"/>
    </source>
</evidence>
<dbReference type="PANTHER" id="PTHR33088">
    <property type="entry name" value="MUCIN-2"/>
    <property type="match status" value="1"/>
</dbReference>
<sequence>MASRATIYRMSFLTALIMASRMTGDAARHLLDTAEAPEAVPTIPTFTVPSLPTFPPMPVVPTVPKLAVPPMPVVPTVPKVTLPPLPAIPSIPKVTIPQMPSIPVMPSIPNMPTLPFFTPPPAAAPLQEQNDCERKKVGRQGRVRGVREMQMDVGGYVYLKAWEDRQAADGFRRSVVARFNSVAVW</sequence>
<comment type="caution">
    <text evidence="1">The sequence shown here is derived from an EMBL/GenBank/DDBJ whole genome shotgun (WGS) entry which is preliminary data.</text>
</comment>
<organism evidence="1 2">
    <name type="scientific">Ensete ventricosum</name>
    <name type="common">Abyssinian banana</name>
    <name type="synonym">Musa ensete</name>
    <dbReference type="NCBI Taxonomy" id="4639"/>
    <lineage>
        <taxon>Eukaryota</taxon>
        <taxon>Viridiplantae</taxon>
        <taxon>Streptophyta</taxon>
        <taxon>Embryophyta</taxon>
        <taxon>Tracheophyta</taxon>
        <taxon>Spermatophyta</taxon>
        <taxon>Magnoliopsida</taxon>
        <taxon>Liliopsida</taxon>
        <taxon>Zingiberales</taxon>
        <taxon>Musaceae</taxon>
        <taxon>Ensete</taxon>
    </lineage>
</organism>
<protein>
    <submittedName>
        <fullName evidence="1">Uncharacterized protein</fullName>
    </submittedName>
</protein>
<dbReference type="EMBL" id="AMZH03000398">
    <property type="protein sequence ID" value="RRT83979.1"/>
    <property type="molecule type" value="Genomic_DNA"/>
</dbReference>
<dbReference type="PANTHER" id="PTHR33088:SF105">
    <property type="entry name" value="ESX-1 SECRETION-ASSOCIATED PROTEIN ESPE"/>
    <property type="match status" value="1"/>
</dbReference>